<dbReference type="PIRSF" id="PIRSF000903">
    <property type="entry name" value="B5n-ttraPtase_sm"/>
    <property type="match status" value="1"/>
</dbReference>
<dbReference type="CDD" id="cd07422">
    <property type="entry name" value="MPP_ApaH"/>
    <property type="match status" value="1"/>
</dbReference>
<feature type="domain" description="Calcineurin-like phosphoesterase" evidence="6">
    <location>
        <begin position="4"/>
        <end position="124"/>
    </location>
</feature>
<keyword evidence="3 5" id="KW-0378">Hydrolase</keyword>
<dbReference type="Pfam" id="PF00149">
    <property type="entry name" value="Metallophos"/>
    <property type="match status" value="1"/>
</dbReference>
<evidence type="ECO:0000256" key="1">
    <source>
        <dbReference type="ARBA" id="ARBA00003413"/>
    </source>
</evidence>
<dbReference type="NCBIfam" id="TIGR00668">
    <property type="entry name" value="apaH"/>
    <property type="match status" value="1"/>
</dbReference>
<dbReference type="HAMAP" id="MF_00199">
    <property type="entry name" value="ApaH"/>
    <property type="match status" value="1"/>
</dbReference>
<protein>
    <recommendedName>
        <fullName evidence="5">Bis(5'-nucleosyl)-tetraphosphatase, symmetrical</fullName>
        <ecNumber evidence="5">3.6.1.41</ecNumber>
    </recommendedName>
    <alternativeName>
        <fullName evidence="5">Ap4A hydrolase</fullName>
    </alternativeName>
    <alternativeName>
        <fullName evidence="5">Diadenosine 5',5'''-P1,P4-tetraphosphate pyrophosphohydrolase</fullName>
    </alternativeName>
    <alternativeName>
        <fullName evidence="5">Diadenosine tetraphosphatase</fullName>
    </alternativeName>
</protein>
<dbReference type="InterPro" id="IPR029052">
    <property type="entry name" value="Metallo-depent_PP-like"/>
</dbReference>
<dbReference type="InterPro" id="IPR004843">
    <property type="entry name" value="Calcineurin-like_PHP"/>
</dbReference>
<evidence type="ECO:0000256" key="2">
    <source>
        <dbReference type="ARBA" id="ARBA00005419"/>
    </source>
</evidence>
<accession>A0AAE9VNC6</accession>
<sequence length="273" mass="30706">MATYAVGDVQGCLAPLKCLLDRVNFDPSQDQLWLVGDLVNRGPQSLETLRFLYAMRDSVISVLGNHDLHLLAIANHTARLKKKDTLREVLNAPDCADLLFWLRQLPLMHHDAERNISMVHAGIAPQWSIAEALARAAEVHKVLRDDSLYQTYLDGMYGDQPNMWHDGLTGIERLRLITNYFTRMRFCSPDGQLELKAKEGIDSAPKGFAPWFSHPQRVSRHDTVLFGHWAALEGRCPAPNTIALDTGCVWGGQMSLYNIDSQHFERCSCAPAQ</sequence>
<evidence type="ECO:0000256" key="3">
    <source>
        <dbReference type="ARBA" id="ARBA00022801"/>
    </source>
</evidence>
<dbReference type="Gene3D" id="3.60.21.10">
    <property type="match status" value="1"/>
</dbReference>
<dbReference type="SUPFAM" id="SSF56300">
    <property type="entry name" value="Metallo-dependent phosphatases"/>
    <property type="match status" value="1"/>
</dbReference>
<dbReference type="RefSeq" id="WP_269818281.1">
    <property type="nucleotide sequence ID" value="NZ_CP114976.1"/>
</dbReference>
<name>A0AAE9VNC6_9GAMM</name>
<organism evidence="7 8">
    <name type="scientific">Denitrificimonas caeni</name>
    <dbReference type="NCBI Taxonomy" id="521720"/>
    <lineage>
        <taxon>Bacteria</taxon>
        <taxon>Pseudomonadati</taxon>
        <taxon>Pseudomonadota</taxon>
        <taxon>Gammaproteobacteria</taxon>
        <taxon>Pseudomonadales</taxon>
        <taxon>Pseudomonadaceae</taxon>
        <taxon>Denitrificimonas</taxon>
    </lineage>
</organism>
<comment type="catalytic activity">
    <reaction evidence="4 5">
        <text>P(1),P(4)-bis(5'-adenosyl) tetraphosphate + H2O = 2 ADP + 2 H(+)</text>
        <dbReference type="Rhea" id="RHEA:24252"/>
        <dbReference type="ChEBI" id="CHEBI:15377"/>
        <dbReference type="ChEBI" id="CHEBI:15378"/>
        <dbReference type="ChEBI" id="CHEBI:58141"/>
        <dbReference type="ChEBI" id="CHEBI:456216"/>
        <dbReference type="EC" id="3.6.1.41"/>
    </reaction>
</comment>
<dbReference type="AlphaFoldDB" id="A0AAE9VNC6"/>
<dbReference type="EMBL" id="CP114976">
    <property type="protein sequence ID" value="WBE25335.1"/>
    <property type="molecule type" value="Genomic_DNA"/>
</dbReference>
<dbReference type="KEGG" id="dce:O6P33_00350"/>
<gene>
    <name evidence="5" type="primary">apaH</name>
    <name evidence="7" type="ORF">O6P33_00350</name>
</gene>
<evidence type="ECO:0000313" key="7">
    <source>
        <dbReference type="EMBL" id="WBE25335.1"/>
    </source>
</evidence>
<proteinExistence type="inferred from homology"/>
<keyword evidence="8" id="KW-1185">Reference proteome</keyword>
<evidence type="ECO:0000313" key="8">
    <source>
        <dbReference type="Proteomes" id="UP001212189"/>
    </source>
</evidence>
<dbReference type="PANTHER" id="PTHR40942:SF4">
    <property type="entry name" value="CYTOCHROME C5"/>
    <property type="match status" value="1"/>
</dbReference>
<dbReference type="NCBIfam" id="NF001204">
    <property type="entry name" value="PRK00166.1"/>
    <property type="match status" value="1"/>
</dbReference>
<comment type="function">
    <text evidence="1 5">Hydrolyzes diadenosine 5',5'''-P1,P4-tetraphosphate to yield ADP.</text>
</comment>
<dbReference type="GO" id="GO:0008803">
    <property type="term" value="F:bis(5'-nucleosyl)-tetraphosphatase (symmetrical) activity"/>
    <property type="evidence" value="ECO:0007669"/>
    <property type="project" value="UniProtKB-UniRule"/>
</dbReference>
<evidence type="ECO:0000256" key="4">
    <source>
        <dbReference type="ARBA" id="ARBA00049417"/>
    </source>
</evidence>
<dbReference type="EC" id="3.6.1.41" evidence="5"/>
<dbReference type="PANTHER" id="PTHR40942">
    <property type="match status" value="1"/>
</dbReference>
<dbReference type="Proteomes" id="UP001212189">
    <property type="component" value="Chromosome"/>
</dbReference>
<dbReference type="InterPro" id="IPR004617">
    <property type="entry name" value="ApaH"/>
</dbReference>
<evidence type="ECO:0000259" key="6">
    <source>
        <dbReference type="Pfam" id="PF00149"/>
    </source>
</evidence>
<reference evidence="7 8" key="1">
    <citation type="submission" date="2022-12" db="EMBL/GenBank/DDBJ databases">
        <title>Coexistence and Characterization of a Novel Tigecycline Resistance gene tet(X) variant and blaNDM-1 in a Pseudomonas caeni Isolate of Chicken Origin.</title>
        <authorList>
            <person name="Lu X."/>
            <person name="Zhang L."/>
            <person name="Li R."/>
            <person name="Wang Z."/>
        </authorList>
    </citation>
    <scope>NUCLEOTIDE SEQUENCE [LARGE SCALE GENOMIC DNA]</scope>
    <source>
        <strain evidence="7 8">CE14</strain>
    </source>
</reference>
<evidence type="ECO:0000256" key="5">
    <source>
        <dbReference type="HAMAP-Rule" id="MF_00199"/>
    </source>
</evidence>
<comment type="similarity">
    <text evidence="2 5">Belongs to the Ap4A hydrolase family.</text>
</comment>